<accession>A0ABS6VEQ2</accession>
<comment type="caution">
    <text evidence="1">The sequence shown here is derived from an EMBL/GenBank/DDBJ whole genome shotgun (WGS) entry which is preliminary data.</text>
</comment>
<evidence type="ECO:0000313" key="2">
    <source>
        <dbReference type="Proteomes" id="UP001197236"/>
    </source>
</evidence>
<keyword evidence="2" id="KW-1185">Reference proteome</keyword>
<evidence type="ECO:0000313" key="1">
    <source>
        <dbReference type="EMBL" id="MBW1257784.1"/>
    </source>
</evidence>
<feature type="non-terminal residue" evidence="1">
    <location>
        <position position="1"/>
    </location>
</feature>
<reference evidence="1 2" key="1">
    <citation type="submission" date="2021-07" db="EMBL/GenBank/DDBJ databases">
        <title>A novel phosphonate cluster across the Pantoea species complex is important for pathogenicity in onion.</title>
        <authorList>
            <person name="Zhao M."/>
            <person name="Stice S."/>
            <person name="Shin G.Y."/>
            <person name="Coutinho T."/>
            <person name="Gitaitis R."/>
            <person name="Kvitko B."/>
            <person name="Dutta B."/>
        </authorList>
    </citation>
    <scope>NUCLEOTIDE SEQUENCE [LARGE SCALE GENOMIC DNA]</scope>
    <source>
        <strain evidence="1 2">BD 382</strain>
    </source>
</reference>
<dbReference type="Proteomes" id="UP001197236">
    <property type="component" value="Unassembled WGS sequence"/>
</dbReference>
<name>A0ABS6VEQ2_9GAMM</name>
<sequence length="149" mass="16540">CTQPKTFRIPPQKLFVFAPGCPPFAGATLPFAAPYQPKQGFSNQKRRSSMNTHNVKVKTAATETWVDGTKVNTGLTADQFQDLSEFIIDNGTFCGPGGVTWQELALFKEITTRQKTVSHAKFMSGRAGHTPFMNSTWATRQSITRRPEN</sequence>
<gene>
    <name evidence="1" type="ORF">KYI95_11375</name>
</gene>
<proteinExistence type="predicted"/>
<dbReference type="EMBL" id="JAHVXZ010000005">
    <property type="protein sequence ID" value="MBW1257784.1"/>
    <property type="molecule type" value="Genomic_DNA"/>
</dbReference>
<protein>
    <submittedName>
        <fullName evidence="1">Uncharacterized protein</fullName>
    </submittedName>
</protein>
<organism evidence="1 2">
    <name type="scientific">Pantoea allii</name>
    <dbReference type="NCBI Taxonomy" id="574096"/>
    <lineage>
        <taxon>Bacteria</taxon>
        <taxon>Pseudomonadati</taxon>
        <taxon>Pseudomonadota</taxon>
        <taxon>Gammaproteobacteria</taxon>
        <taxon>Enterobacterales</taxon>
        <taxon>Erwiniaceae</taxon>
        <taxon>Pantoea</taxon>
    </lineage>
</organism>